<evidence type="ECO:0000313" key="2">
    <source>
        <dbReference type="Proteomes" id="UP001165121"/>
    </source>
</evidence>
<name>A0A9W6Y101_9STRA</name>
<sequence>MADNILSPTRPQATFTLRQIAGFSFKTCLDEEGVATGYKSCKACGKCRKHLSGTGYTNLVYHVRSAHPNFEVDMRNASAAATGTLVSWVSQKGSNRYAWLRWIVMSNLPLSFCESELTRQFTSLPGVSVDILRANMESVTRAVERLIGAEMPQTLGFILDGWSHGREQYLAVYGCYETPDGPRYPLLSMAPVMQDEDVRLTAKSNMAAIARFLPFFGKTLSDCLFLVGDNCAVNKRLANLMGVPLVGCASHRLNLAVKSHLAPHEADLEKVQVLMRKLRTLKQAAKLRAKTALAPVLRQETRWSSTFAMLDRYVRLREFLSADDEDIADLLPTRAAHRRLEPLRDEMKDVESISKKLQSEGLTLLQARDLFDGLLELAPDFASYLARDADIVHSPAFENGVVKVLSKKADLLTRDERAALLPFKCARAAAVPQPARPQKEGLADRILKRRKVVERQAYSLVTAIPPTSNVVERLFSSARSVLRHVRHRLPPMTVEMLLFLKVNTKYWDVRVVDACV</sequence>
<dbReference type="AlphaFoldDB" id="A0A9W6Y101"/>
<dbReference type="EMBL" id="BSXT01002526">
    <property type="protein sequence ID" value="GMF49419.1"/>
    <property type="molecule type" value="Genomic_DNA"/>
</dbReference>
<dbReference type="InterPro" id="IPR012337">
    <property type="entry name" value="RNaseH-like_sf"/>
</dbReference>
<reference evidence="1" key="1">
    <citation type="submission" date="2023-04" db="EMBL/GenBank/DDBJ databases">
        <title>Phytophthora fragariaefolia NBRC 109709.</title>
        <authorList>
            <person name="Ichikawa N."/>
            <person name="Sato H."/>
            <person name="Tonouchi N."/>
        </authorList>
    </citation>
    <scope>NUCLEOTIDE SEQUENCE</scope>
    <source>
        <strain evidence="1">NBRC 109709</strain>
    </source>
</reference>
<keyword evidence="2" id="KW-1185">Reference proteome</keyword>
<gene>
    <name evidence="1" type="ORF">Pfra01_001953200</name>
</gene>
<dbReference type="Proteomes" id="UP001165121">
    <property type="component" value="Unassembled WGS sequence"/>
</dbReference>
<comment type="caution">
    <text evidence="1">The sequence shown here is derived from an EMBL/GenBank/DDBJ whole genome shotgun (WGS) entry which is preliminary data.</text>
</comment>
<dbReference type="SUPFAM" id="SSF53098">
    <property type="entry name" value="Ribonuclease H-like"/>
    <property type="match status" value="1"/>
</dbReference>
<organism evidence="1 2">
    <name type="scientific">Phytophthora fragariaefolia</name>
    <dbReference type="NCBI Taxonomy" id="1490495"/>
    <lineage>
        <taxon>Eukaryota</taxon>
        <taxon>Sar</taxon>
        <taxon>Stramenopiles</taxon>
        <taxon>Oomycota</taxon>
        <taxon>Peronosporomycetes</taxon>
        <taxon>Peronosporales</taxon>
        <taxon>Peronosporaceae</taxon>
        <taxon>Phytophthora</taxon>
    </lineage>
</organism>
<accession>A0A9W6Y101</accession>
<protein>
    <submittedName>
        <fullName evidence="1">Unnamed protein product</fullName>
    </submittedName>
</protein>
<proteinExistence type="predicted"/>
<dbReference type="PANTHER" id="PTHR40866:SF1">
    <property type="entry name" value="BED-TYPE DOMAIN-CONTAINING PROTEIN"/>
    <property type="match status" value="1"/>
</dbReference>
<dbReference type="OrthoDB" id="121869at2759"/>
<dbReference type="PANTHER" id="PTHR40866">
    <property type="entry name" value="BED-TYPE DOMAIN-CONTAINING PROTEIN"/>
    <property type="match status" value="1"/>
</dbReference>
<evidence type="ECO:0000313" key="1">
    <source>
        <dbReference type="EMBL" id="GMF49419.1"/>
    </source>
</evidence>